<sequence length="124" mass="13725">MKVLTRVPAIDIRGAQNINIRLCARGDAKDSGTNTAEPLEGTHPPRPANSSLKIRSKSKRYRERIGRVQRAREEAGTCSARPRPPAHADNIGALCVAVPPARTLPRRRIRHSSKAIRLMVFTPF</sequence>
<dbReference type="Proteomes" id="UP000299102">
    <property type="component" value="Unassembled WGS sequence"/>
</dbReference>
<feature type="region of interest" description="Disordered" evidence="1">
    <location>
        <begin position="27"/>
        <end position="85"/>
    </location>
</feature>
<reference evidence="2 3" key="1">
    <citation type="journal article" date="2019" name="Commun. Biol.">
        <title>The bagworm genome reveals a unique fibroin gene that provides high tensile strength.</title>
        <authorList>
            <person name="Kono N."/>
            <person name="Nakamura H."/>
            <person name="Ohtoshi R."/>
            <person name="Tomita M."/>
            <person name="Numata K."/>
            <person name="Arakawa K."/>
        </authorList>
    </citation>
    <scope>NUCLEOTIDE SEQUENCE [LARGE SCALE GENOMIC DNA]</scope>
</reference>
<evidence type="ECO:0000256" key="1">
    <source>
        <dbReference type="SAM" id="MobiDB-lite"/>
    </source>
</evidence>
<protein>
    <submittedName>
        <fullName evidence="2">Uncharacterized protein</fullName>
    </submittedName>
</protein>
<evidence type="ECO:0000313" key="3">
    <source>
        <dbReference type="Proteomes" id="UP000299102"/>
    </source>
</evidence>
<evidence type="ECO:0000313" key="2">
    <source>
        <dbReference type="EMBL" id="GBP46377.1"/>
    </source>
</evidence>
<gene>
    <name evidence="2" type="ORF">EVAR_36356_1</name>
</gene>
<dbReference type="EMBL" id="BGZK01000482">
    <property type="protein sequence ID" value="GBP46377.1"/>
    <property type="molecule type" value="Genomic_DNA"/>
</dbReference>
<comment type="caution">
    <text evidence="2">The sequence shown here is derived from an EMBL/GenBank/DDBJ whole genome shotgun (WGS) entry which is preliminary data.</text>
</comment>
<organism evidence="2 3">
    <name type="scientific">Eumeta variegata</name>
    <name type="common">Bagworm moth</name>
    <name type="synonym">Eumeta japonica</name>
    <dbReference type="NCBI Taxonomy" id="151549"/>
    <lineage>
        <taxon>Eukaryota</taxon>
        <taxon>Metazoa</taxon>
        <taxon>Ecdysozoa</taxon>
        <taxon>Arthropoda</taxon>
        <taxon>Hexapoda</taxon>
        <taxon>Insecta</taxon>
        <taxon>Pterygota</taxon>
        <taxon>Neoptera</taxon>
        <taxon>Endopterygota</taxon>
        <taxon>Lepidoptera</taxon>
        <taxon>Glossata</taxon>
        <taxon>Ditrysia</taxon>
        <taxon>Tineoidea</taxon>
        <taxon>Psychidae</taxon>
        <taxon>Oiketicinae</taxon>
        <taxon>Eumeta</taxon>
    </lineage>
</organism>
<keyword evidence="3" id="KW-1185">Reference proteome</keyword>
<accession>A0A4C1W8B9</accession>
<proteinExistence type="predicted"/>
<name>A0A4C1W8B9_EUMVA</name>
<feature type="compositionally biased region" description="Basic and acidic residues" evidence="1">
    <location>
        <begin position="63"/>
        <end position="75"/>
    </location>
</feature>
<dbReference type="AlphaFoldDB" id="A0A4C1W8B9"/>